<keyword evidence="7 9" id="KW-0906">Nuclear pore complex</keyword>
<dbReference type="GO" id="GO:0045893">
    <property type="term" value="P:positive regulation of DNA-templated transcription"/>
    <property type="evidence" value="ECO:0007669"/>
    <property type="project" value="TreeGrafter"/>
</dbReference>
<dbReference type="GO" id="GO:0031080">
    <property type="term" value="C:nuclear pore outer ring"/>
    <property type="evidence" value="ECO:0007669"/>
    <property type="project" value="TreeGrafter"/>
</dbReference>
<proteinExistence type="inferred from homology"/>
<comment type="subunit">
    <text evidence="9">Component of the nuclear pore complex (NPC).</text>
</comment>
<dbReference type="InterPro" id="IPR011502">
    <property type="entry name" value="Nucleoporin_Nup85"/>
</dbReference>
<comment type="function">
    <text evidence="9">Functions as a component of the nuclear pore complex (NPC).</text>
</comment>
<protein>
    <recommendedName>
        <fullName evidence="9">Nuclear pore complex protein Nup85</fullName>
    </recommendedName>
</protein>
<dbReference type="GO" id="GO:0017056">
    <property type="term" value="F:structural constituent of nuclear pore"/>
    <property type="evidence" value="ECO:0007669"/>
    <property type="project" value="TreeGrafter"/>
</dbReference>
<keyword evidence="4 9" id="KW-0509">mRNA transport</keyword>
<keyword evidence="10" id="KW-1185">Reference proteome</keyword>
<evidence type="ECO:0000256" key="2">
    <source>
        <dbReference type="ARBA" id="ARBA00005573"/>
    </source>
</evidence>
<name>A0A914CAX5_9BILA</name>
<comment type="subcellular location">
    <subcellularLocation>
        <location evidence="1 9">Nucleus</location>
        <location evidence="1 9">Nuclear pore complex</location>
    </subcellularLocation>
</comment>
<evidence type="ECO:0000256" key="6">
    <source>
        <dbReference type="ARBA" id="ARBA00023010"/>
    </source>
</evidence>
<dbReference type="GO" id="GO:0006606">
    <property type="term" value="P:protein import into nucleus"/>
    <property type="evidence" value="ECO:0007669"/>
    <property type="project" value="TreeGrafter"/>
</dbReference>
<dbReference type="PANTHER" id="PTHR13373:SF21">
    <property type="entry name" value="NUCLEAR PORE COMPLEX PROTEIN NUP85"/>
    <property type="match status" value="1"/>
</dbReference>
<evidence type="ECO:0000313" key="11">
    <source>
        <dbReference type="WBParaSite" id="ACRNAN_Path_648.g2421.t1"/>
    </source>
</evidence>
<keyword evidence="9" id="KW-0472">Membrane</keyword>
<evidence type="ECO:0000256" key="3">
    <source>
        <dbReference type="ARBA" id="ARBA00022448"/>
    </source>
</evidence>
<keyword evidence="8 9" id="KW-0539">Nucleus</keyword>
<dbReference type="AlphaFoldDB" id="A0A914CAX5"/>
<reference evidence="11" key="1">
    <citation type="submission" date="2022-11" db="UniProtKB">
        <authorList>
            <consortium name="WormBaseParasite"/>
        </authorList>
    </citation>
    <scope>IDENTIFICATION</scope>
</reference>
<dbReference type="WBParaSite" id="ACRNAN_Path_648.g2421.t1">
    <property type="protein sequence ID" value="ACRNAN_Path_648.g2421.t1"/>
    <property type="gene ID" value="ACRNAN_Path_648.g2421"/>
</dbReference>
<dbReference type="PANTHER" id="PTHR13373">
    <property type="entry name" value="FROUNT PROTEIN-RELATED"/>
    <property type="match status" value="1"/>
</dbReference>
<dbReference type="GO" id="GO:0031965">
    <property type="term" value="C:nuclear membrane"/>
    <property type="evidence" value="ECO:0007669"/>
    <property type="project" value="UniProtKB-UniRule"/>
</dbReference>
<dbReference type="Proteomes" id="UP000887540">
    <property type="component" value="Unplaced"/>
</dbReference>
<evidence type="ECO:0000256" key="4">
    <source>
        <dbReference type="ARBA" id="ARBA00022816"/>
    </source>
</evidence>
<evidence type="ECO:0000313" key="10">
    <source>
        <dbReference type="Proteomes" id="UP000887540"/>
    </source>
</evidence>
<evidence type="ECO:0000256" key="7">
    <source>
        <dbReference type="ARBA" id="ARBA00023132"/>
    </source>
</evidence>
<evidence type="ECO:0000256" key="5">
    <source>
        <dbReference type="ARBA" id="ARBA00022927"/>
    </source>
</evidence>
<evidence type="ECO:0000256" key="8">
    <source>
        <dbReference type="ARBA" id="ARBA00023242"/>
    </source>
</evidence>
<accession>A0A914CAX5</accession>
<keyword evidence="3 9" id="KW-0813">Transport</keyword>
<dbReference type="Pfam" id="PF07575">
    <property type="entry name" value="Nucleopor_Nup85"/>
    <property type="match status" value="1"/>
</dbReference>
<keyword evidence="6 9" id="KW-0811">Translocation</keyword>
<evidence type="ECO:0000256" key="1">
    <source>
        <dbReference type="ARBA" id="ARBA00004567"/>
    </source>
</evidence>
<dbReference type="GO" id="GO:0006406">
    <property type="term" value="P:mRNA export from nucleus"/>
    <property type="evidence" value="ECO:0007669"/>
    <property type="project" value="TreeGrafter"/>
</dbReference>
<sequence length="636" mass="72577">MASSQLYTSDFRNGSVVFYGSTTTSSKETPQAKRSQLTNAVEIKFNTDSTLNHPICHKLIYDFHAIFTKAQSVARMEGGRLRLEDVLILNRRYRLAIRNAVDLIQAEDENHTTREFIETLCAADTLWSLFEAIYMKPQGRSIVVDLLEWARESFEFATELLNTVLNTATSTGTAYDRHELYWNAIIAQVLVGDFTAAYNLLTGNSRFEKDVMMQRMAKIFRSLKIDMLHDKNNLDDFVGIQKHVRELLSSGQFKNSNDLAFICSILIGDKTAFKQIFEGLSQNWYELLPAYILFCHPGADMGHVLQISKNLYNLLVIGKQPVKLDETIFTVLSLDYLKAIQLICNTPSSLWFAAHLTDMIYKINNDNVTGEDVDIRATLLLDYAKTLFTVPQLWEIAVGYVLESGLENAMELLDTQVAELPIDNVKIANRLLHICQKYDLVRAHLDITKAMTLKFERESEWSEALCWAIRNETTELVTQVAHKVLLHARPESISQMAMFEQLADKFLLSPALIFLHKYYQFNQLTKRGYLQQAAQTLCDLIELGLAPPEFHTVLFENMAKILNASNEGDDLNSLIDRATICDLMRRLTLFETQEMVRTQGIPENQILERTKLNSQITVLRRILIQSLANRALAKTT</sequence>
<organism evidence="10 11">
    <name type="scientific">Acrobeloides nanus</name>
    <dbReference type="NCBI Taxonomy" id="290746"/>
    <lineage>
        <taxon>Eukaryota</taxon>
        <taxon>Metazoa</taxon>
        <taxon>Ecdysozoa</taxon>
        <taxon>Nematoda</taxon>
        <taxon>Chromadorea</taxon>
        <taxon>Rhabditida</taxon>
        <taxon>Tylenchina</taxon>
        <taxon>Cephalobomorpha</taxon>
        <taxon>Cephaloboidea</taxon>
        <taxon>Cephalobidae</taxon>
        <taxon>Acrobeloides</taxon>
    </lineage>
</organism>
<comment type="similarity">
    <text evidence="2 9">Belongs to the nucleoporin Nup85 family.</text>
</comment>
<evidence type="ECO:0000256" key="9">
    <source>
        <dbReference type="RuleBase" id="RU365073"/>
    </source>
</evidence>
<keyword evidence="5 9" id="KW-0653">Protein transport</keyword>